<evidence type="ECO:0000256" key="1">
    <source>
        <dbReference type="ARBA" id="ARBA00022679"/>
    </source>
</evidence>
<evidence type="ECO:0000259" key="3">
    <source>
        <dbReference type="Pfam" id="PF12804"/>
    </source>
</evidence>
<feature type="non-terminal residue" evidence="4">
    <location>
        <position position="124"/>
    </location>
</feature>
<dbReference type="EMBL" id="BARS01003086">
    <property type="protein sequence ID" value="GAF77349.1"/>
    <property type="molecule type" value="Genomic_DNA"/>
</dbReference>
<evidence type="ECO:0000256" key="2">
    <source>
        <dbReference type="ARBA" id="ARBA00022695"/>
    </source>
</evidence>
<keyword evidence="2" id="KW-0548">Nucleotidyltransferase</keyword>
<dbReference type="SUPFAM" id="SSF53448">
    <property type="entry name" value="Nucleotide-diphospho-sugar transferases"/>
    <property type="match status" value="1"/>
</dbReference>
<organism evidence="4">
    <name type="scientific">marine sediment metagenome</name>
    <dbReference type="NCBI Taxonomy" id="412755"/>
    <lineage>
        <taxon>unclassified sequences</taxon>
        <taxon>metagenomes</taxon>
        <taxon>ecological metagenomes</taxon>
    </lineage>
</organism>
<keyword evidence="1" id="KW-0808">Transferase</keyword>
<dbReference type="InterPro" id="IPR050065">
    <property type="entry name" value="GlmU-like"/>
</dbReference>
<dbReference type="PANTHER" id="PTHR43584:SF8">
    <property type="entry name" value="N-ACETYLMURAMATE ALPHA-1-PHOSPHATE URIDYLYLTRANSFERASE"/>
    <property type="match status" value="1"/>
</dbReference>
<proteinExistence type="predicted"/>
<dbReference type="InterPro" id="IPR025877">
    <property type="entry name" value="MobA-like_NTP_Trfase"/>
</dbReference>
<comment type="caution">
    <text evidence="4">The sequence shown here is derived from an EMBL/GenBank/DDBJ whole genome shotgun (WGS) entry which is preliminary data.</text>
</comment>
<dbReference type="GO" id="GO:0016779">
    <property type="term" value="F:nucleotidyltransferase activity"/>
    <property type="evidence" value="ECO:0007669"/>
    <property type="project" value="UniProtKB-KW"/>
</dbReference>
<dbReference type="Gene3D" id="3.90.550.10">
    <property type="entry name" value="Spore Coat Polysaccharide Biosynthesis Protein SpsA, Chain A"/>
    <property type="match status" value="1"/>
</dbReference>
<name>X0S8K4_9ZZZZ</name>
<feature type="domain" description="MobA-like NTP transferase" evidence="3">
    <location>
        <begin position="3"/>
        <end position="119"/>
    </location>
</feature>
<evidence type="ECO:0000313" key="4">
    <source>
        <dbReference type="EMBL" id="GAF77349.1"/>
    </source>
</evidence>
<protein>
    <recommendedName>
        <fullName evidence="3">MobA-like NTP transferase domain-containing protein</fullName>
    </recommendedName>
</protein>
<accession>X0S8K4</accession>
<gene>
    <name evidence="4" type="ORF">S01H1_05944</name>
</gene>
<dbReference type="InterPro" id="IPR029044">
    <property type="entry name" value="Nucleotide-diphossugar_trans"/>
</dbReference>
<dbReference type="PANTHER" id="PTHR43584">
    <property type="entry name" value="NUCLEOTIDYL TRANSFERASE"/>
    <property type="match status" value="1"/>
</dbReference>
<sequence>MKAIIVAAGPGSRLNPLTNERPKCLLEVGGKTILERALEALRANGIERIAIVRGYRSQLIDYPNVTYYENPNFRENNILRSLFYAEREMDDDFIFSYSDIVYSSDIVAKLIEREADIALTVDVD</sequence>
<dbReference type="AlphaFoldDB" id="X0S8K4"/>
<reference evidence="4" key="1">
    <citation type="journal article" date="2014" name="Front. Microbiol.">
        <title>High frequency of phylogenetically diverse reductive dehalogenase-homologous genes in deep subseafloor sedimentary metagenomes.</title>
        <authorList>
            <person name="Kawai M."/>
            <person name="Futagami T."/>
            <person name="Toyoda A."/>
            <person name="Takaki Y."/>
            <person name="Nishi S."/>
            <person name="Hori S."/>
            <person name="Arai W."/>
            <person name="Tsubouchi T."/>
            <person name="Morono Y."/>
            <person name="Uchiyama I."/>
            <person name="Ito T."/>
            <person name="Fujiyama A."/>
            <person name="Inagaki F."/>
            <person name="Takami H."/>
        </authorList>
    </citation>
    <scope>NUCLEOTIDE SEQUENCE</scope>
    <source>
        <strain evidence="4">Expedition CK06-06</strain>
    </source>
</reference>
<dbReference type="Pfam" id="PF12804">
    <property type="entry name" value="NTP_transf_3"/>
    <property type="match status" value="1"/>
</dbReference>